<dbReference type="GO" id="GO:0006874">
    <property type="term" value="P:intracellular calcium ion homeostasis"/>
    <property type="evidence" value="ECO:0007669"/>
    <property type="project" value="TreeGrafter"/>
</dbReference>
<evidence type="ECO:0000313" key="7">
    <source>
        <dbReference type="EMBL" id="VFJ95796.1"/>
    </source>
</evidence>
<dbReference type="Pfam" id="PF01699">
    <property type="entry name" value="Na_Ca_ex"/>
    <property type="match status" value="2"/>
</dbReference>
<dbReference type="GO" id="GO:0008273">
    <property type="term" value="F:calcium, potassium:sodium antiporter activity"/>
    <property type="evidence" value="ECO:0007669"/>
    <property type="project" value="TreeGrafter"/>
</dbReference>
<sequence length="398" mass="42406">MDLSIALGIIVIASLVIMYACDSFDDAASYLGRNMAPGVRGATINAIGSSMPELMTAMFLLFLFHDRDGFAASVATTAGSAIFNAVVIPALCIFAVRYKGVLVPAGDVTAGRRQRITRIEITKSSLLRDGAFLLIAEAALIWFLGDNILTWWVGGALLAIYAIYFPFLAAGFGASEDGEGSDVGNDAGGKDLQRRTPRIEALFTLDFNALIYDGKGYTTVSAWVVLSLATTVIGIACWQLAEAVMSSAEALDVPAYFTALIFAAAATSVPDTVLSVKDAMRGKYDDAISNAVGSNTFDITVGLGLPLLLYALLFDGVRVMSADRIQLLSIVLFAVTVVVLATFLLRKHLTVATAYFFLAIYVGWMAFILHDMSNGTGDDMTRHVADDVANIVAVPESK</sequence>
<dbReference type="PANTHER" id="PTHR10846">
    <property type="entry name" value="SODIUM/POTASSIUM/CALCIUM EXCHANGER"/>
    <property type="match status" value="1"/>
</dbReference>
<proteinExistence type="predicted"/>
<keyword evidence="2 5" id="KW-0812">Transmembrane</keyword>
<keyword evidence="4 5" id="KW-0472">Membrane</keyword>
<evidence type="ECO:0000256" key="5">
    <source>
        <dbReference type="SAM" id="Phobius"/>
    </source>
</evidence>
<feature type="transmembrane region" description="Helical" evidence="5">
    <location>
        <begin position="6"/>
        <end position="24"/>
    </location>
</feature>
<name>A0A450UTH2_9GAMM</name>
<evidence type="ECO:0000256" key="3">
    <source>
        <dbReference type="ARBA" id="ARBA00022989"/>
    </source>
</evidence>
<dbReference type="InterPro" id="IPR004837">
    <property type="entry name" value="NaCa_Exmemb"/>
</dbReference>
<feature type="transmembrane region" description="Helical" evidence="5">
    <location>
        <begin position="295"/>
        <end position="313"/>
    </location>
</feature>
<accession>A0A450UTH2</accession>
<feature type="transmembrane region" description="Helical" evidence="5">
    <location>
        <begin position="253"/>
        <end position="274"/>
    </location>
</feature>
<feature type="transmembrane region" description="Helical" evidence="5">
    <location>
        <begin position="352"/>
        <end position="370"/>
    </location>
</feature>
<feature type="transmembrane region" description="Helical" evidence="5">
    <location>
        <begin position="220"/>
        <end position="241"/>
    </location>
</feature>
<organism evidence="7">
    <name type="scientific">Candidatus Kentrum sp. LFY</name>
    <dbReference type="NCBI Taxonomy" id="2126342"/>
    <lineage>
        <taxon>Bacteria</taxon>
        <taxon>Pseudomonadati</taxon>
        <taxon>Pseudomonadota</taxon>
        <taxon>Gammaproteobacteria</taxon>
        <taxon>Candidatus Kentrum</taxon>
    </lineage>
</organism>
<evidence type="ECO:0000256" key="1">
    <source>
        <dbReference type="ARBA" id="ARBA00004141"/>
    </source>
</evidence>
<dbReference type="GO" id="GO:0005886">
    <property type="term" value="C:plasma membrane"/>
    <property type="evidence" value="ECO:0007669"/>
    <property type="project" value="TreeGrafter"/>
</dbReference>
<evidence type="ECO:0000259" key="6">
    <source>
        <dbReference type="Pfam" id="PF01699"/>
    </source>
</evidence>
<dbReference type="AlphaFoldDB" id="A0A450UTH2"/>
<feature type="transmembrane region" description="Helical" evidence="5">
    <location>
        <begin position="325"/>
        <end position="345"/>
    </location>
</feature>
<gene>
    <name evidence="7" type="ORF">BECKLFY1418B_GA0070995_107418</name>
</gene>
<feature type="transmembrane region" description="Helical" evidence="5">
    <location>
        <begin position="151"/>
        <end position="172"/>
    </location>
</feature>
<dbReference type="EMBL" id="CAADFF010000074">
    <property type="protein sequence ID" value="VFJ95796.1"/>
    <property type="molecule type" value="Genomic_DNA"/>
</dbReference>
<feature type="domain" description="Sodium/calcium exchanger membrane region" evidence="6">
    <location>
        <begin position="222"/>
        <end position="368"/>
    </location>
</feature>
<feature type="transmembrane region" description="Helical" evidence="5">
    <location>
        <begin position="44"/>
        <end position="64"/>
    </location>
</feature>
<reference evidence="7" key="1">
    <citation type="submission" date="2019-02" db="EMBL/GenBank/DDBJ databases">
        <authorList>
            <person name="Gruber-Vodicka R. H."/>
            <person name="Seah K. B. B."/>
        </authorList>
    </citation>
    <scope>NUCLEOTIDE SEQUENCE</scope>
    <source>
        <strain evidence="7">BECK_M7</strain>
    </source>
</reference>
<dbReference type="Gene3D" id="1.20.1420.30">
    <property type="entry name" value="NCX, central ion-binding region"/>
    <property type="match status" value="2"/>
</dbReference>
<keyword evidence="3 5" id="KW-1133">Transmembrane helix</keyword>
<evidence type="ECO:0000256" key="2">
    <source>
        <dbReference type="ARBA" id="ARBA00022692"/>
    </source>
</evidence>
<comment type="subcellular location">
    <subcellularLocation>
        <location evidence="1">Membrane</location>
        <topology evidence="1">Multi-pass membrane protein</topology>
    </subcellularLocation>
</comment>
<dbReference type="GO" id="GO:0005262">
    <property type="term" value="F:calcium channel activity"/>
    <property type="evidence" value="ECO:0007669"/>
    <property type="project" value="TreeGrafter"/>
</dbReference>
<feature type="transmembrane region" description="Helical" evidence="5">
    <location>
        <begin position="70"/>
        <end position="96"/>
    </location>
</feature>
<protein>
    <submittedName>
        <fullName evidence="7">Cation:H+ antiporter</fullName>
    </submittedName>
</protein>
<evidence type="ECO:0000256" key="4">
    <source>
        <dbReference type="ARBA" id="ARBA00023136"/>
    </source>
</evidence>
<dbReference type="PANTHER" id="PTHR10846:SF8">
    <property type="entry name" value="INNER MEMBRANE PROTEIN YRBG"/>
    <property type="match status" value="1"/>
</dbReference>
<dbReference type="InterPro" id="IPR004481">
    <property type="entry name" value="K/Na/Ca-exchanger"/>
</dbReference>
<feature type="domain" description="Sodium/calcium exchanger membrane region" evidence="6">
    <location>
        <begin position="6"/>
        <end position="165"/>
    </location>
</feature>
<dbReference type="InterPro" id="IPR044880">
    <property type="entry name" value="NCX_ion-bd_dom_sf"/>
</dbReference>